<comment type="caution">
    <text evidence="1">The sequence shown here is derived from an EMBL/GenBank/DDBJ whole genome shotgun (WGS) entry which is preliminary data.</text>
</comment>
<organism evidence="1 2">
    <name type="scientific">Caerostris extrusa</name>
    <name type="common">Bark spider</name>
    <name type="synonym">Caerostris bankana</name>
    <dbReference type="NCBI Taxonomy" id="172846"/>
    <lineage>
        <taxon>Eukaryota</taxon>
        <taxon>Metazoa</taxon>
        <taxon>Ecdysozoa</taxon>
        <taxon>Arthropoda</taxon>
        <taxon>Chelicerata</taxon>
        <taxon>Arachnida</taxon>
        <taxon>Araneae</taxon>
        <taxon>Araneomorphae</taxon>
        <taxon>Entelegynae</taxon>
        <taxon>Araneoidea</taxon>
        <taxon>Araneidae</taxon>
        <taxon>Caerostris</taxon>
    </lineage>
</organism>
<dbReference type="EMBL" id="BPLR01000070">
    <property type="protein sequence ID" value="GIY91915.1"/>
    <property type="molecule type" value="Genomic_DNA"/>
</dbReference>
<sequence length="157" mass="18266">MVLIKIFNFSKQTFKVVNFVKGYHVQCFEKLKLLKNCFCLHNFLSNFESYRINSFNNIAQFDSELITISSIKGIVQIPLSDFKSQCANPNPVRKYHSSIIQVADRAFFFGKKSFCQTEKCRFRRTAFFVSLDDGQKKEVLLVEVLGLDKNSGRRKKK</sequence>
<evidence type="ECO:0000313" key="1">
    <source>
        <dbReference type="EMBL" id="GIY91915.1"/>
    </source>
</evidence>
<proteinExistence type="predicted"/>
<reference evidence="1 2" key="1">
    <citation type="submission" date="2021-06" db="EMBL/GenBank/DDBJ databases">
        <title>Caerostris extrusa draft genome.</title>
        <authorList>
            <person name="Kono N."/>
            <person name="Arakawa K."/>
        </authorList>
    </citation>
    <scope>NUCLEOTIDE SEQUENCE [LARGE SCALE GENOMIC DNA]</scope>
</reference>
<dbReference type="Proteomes" id="UP001054945">
    <property type="component" value="Unassembled WGS sequence"/>
</dbReference>
<evidence type="ECO:0000313" key="2">
    <source>
        <dbReference type="Proteomes" id="UP001054945"/>
    </source>
</evidence>
<gene>
    <name evidence="1" type="ORF">CEXT_740191</name>
</gene>
<protein>
    <submittedName>
        <fullName evidence="1">Uncharacterized protein</fullName>
    </submittedName>
</protein>
<keyword evidence="2" id="KW-1185">Reference proteome</keyword>
<accession>A0AAV4XA10</accession>
<dbReference type="AlphaFoldDB" id="A0AAV4XA10"/>
<name>A0AAV4XA10_CAEEX</name>